<feature type="region of interest" description="Disordered" evidence="1">
    <location>
        <begin position="79"/>
        <end position="100"/>
    </location>
</feature>
<proteinExistence type="predicted"/>
<evidence type="ECO:0000256" key="1">
    <source>
        <dbReference type="SAM" id="MobiDB-lite"/>
    </source>
</evidence>
<dbReference type="AlphaFoldDB" id="H9BWU3"/>
<name>H9BWU3_9BACT</name>
<dbReference type="EMBL" id="JQ085820">
    <property type="protein sequence ID" value="AFD03265.1"/>
    <property type="molecule type" value="Genomic_DNA"/>
</dbReference>
<sequence>MKKLIIKTTAIILLLSAGTILFAEDKISFRTNFFSDNTGTTVQSPAVEFLKSLIGDLQFRLRYSLDRVIIPPIRGLSATPSPTDAVTGASRPVDDENAANKSFNKDRNEIVAGFSLPRVSGSFYYSNESDYLGKMATIAANTDLNQRNTNVAVNYSYAWDKIKPLGIDTLHTKEAHSVNATITQVLSPNMIVRIGADLSYVTGFQSNPYRTVNAGGQIFLERHPLERTRGAVFFKLNRYFKTQTAVNMEYRYYRDNWDVQSHTLSFFYHQYFSDKVLFRYRYRYYLQTAANFYQTSYSTVRPFMTSDYKVQAFNAHLFGFKIEYKLEDLVKDGFLGFLSSSTFEAKYERYFSSNDFAANIFQFGLIINY</sequence>
<dbReference type="Pfam" id="PF12094">
    <property type="entry name" value="DUF3570"/>
    <property type="match status" value="1"/>
</dbReference>
<accession>H9BWU3</accession>
<dbReference type="InterPro" id="IPR021953">
    <property type="entry name" value="DUF3570"/>
</dbReference>
<evidence type="ECO:0000313" key="2">
    <source>
        <dbReference type="EMBL" id="AFD03265.1"/>
    </source>
</evidence>
<protein>
    <recommendedName>
        <fullName evidence="3">DUF3570 domain-containing protein</fullName>
    </recommendedName>
</protein>
<organism evidence="2">
    <name type="scientific">uncultured bacterium W4-87b</name>
    <dbReference type="NCBI Taxonomy" id="1130995"/>
    <lineage>
        <taxon>Bacteria</taxon>
        <taxon>environmental samples</taxon>
    </lineage>
</organism>
<reference evidence="2" key="1">
    <citation type="submission" date="2011-11" db="EMBL/GenBank/DDBJ databases">
        <title>Construction and analysis of a metagenome of deep-sea sediment.</title>
        <authorList>
            <person name="Huo Y.-Y."/>
            <person name="Cheng H."/>
            <person name="Wu M."/>
        </authorList>
    </citation>
    <scope>NUCLEOTIDE SEQUENCE</scope>
</reference>
<evidence type="ECO:0008006" key="3">
    <source>
        <dbReference type="Google" id="ProtNLM"/>
    </source>
</evidence>